<dbReference type="EMBL" id="JACIBY010000036">
    <property type="protein sequence ID" value="MBB3842382.1"/>
    <property type="molecule type" value="Genomic_DNA"/>
</dbReference>
<comment type="caution">
    <text evidence="2">The sequence shown here is derived from an EMBL/GenBank/DDBJ whole genome shotgun (WGS) entry which is preliminary data.</text>
</comment>
<accession>A0A7W5ZVL7</accession>
<dbReference type="Pfam" id="PF03432">
    <property type="entry name" value="Relaxase"/>
    <property type="match status" value="1"/>
</dbReference>
<name>A0A7W5ZVL7_9BACT</name>
<protein>
    <recommendedName>
        <fullName evidence="1">MobA/VirD2-like nuclease domain-containing protein</fullName>
    </recommendedName>
</protein>
<gene>
    <name evidence="2" type="ORF">FHS57_006413</name>
</gene>
<reference evidence="2 3" key="1">
    <citation type="submission" date="2020-08" db="EMBL/GenBank/DDBJ databases">
        <title>Genomic Encyclopedia of Type Strains, Phase IV (KMG-IV): sequencing the most valuable type-strain genomes for metagenomic binning, comparative biology and taxonomic classification.</title>
        <authorList>
            <person name="Goeker M."/>
        </authorList>
    </citation>
    <scope>NUCLEOTIDE SEQUENCE [LARGE SCALE GENOMIC DNA]</scope>
    <source>
        <strain evidence="2 3">DSM 17976</strain>
    </source>
</reference>
<evidence type="ECO:0000313" key="3">
    <source>
        <dbReference type="Proteomes" id="UP000541352"/>
    </source>
</evidence>
<feature type="domain" description="MobA/VirD2-like nuclease" evidence="1">
    <location>
        <begin position="9"/>
        <end position="132"/>
    </location>
</feature>
<dbReference type="Proteomes" id="UP000541352">
    <property type="component" value="Unassembled WGS sequence"/>
</dbReference>
<organism evidence="2 3">
    <name type="scientific">Runella defluvii</name>
    <dbReference type="NCBI Taxonomy" id="370973"/>
    <lineage>
        <taxon>Bacteria</taxon>
        <taxon>Pseudomonadati</taxon>
        <taxon>Bacteroidota</taxon>
        <taxon>Cytophagia</taxon>
        <taxon>Cytophagales</taxon>
        <taxon>Spirosomataceae</taxon>
        <taxon>Runella</taxon>
    </lineage>
</organism>
<dbReference type="InterPro" id="IPR005094">
    <property type="entry name" value="Endonuclease_MobA/VirD2"/>
</dbReference>
<evidence type="ECO:0000259" key="1">
    <source>
        <dbReference type="Pfam" id="PF03432"/>
    </source>
</evidence>
<keyword evidence="3" id="KW-1185">Reference proteome</keyword>
<proteinExistence type="predicted"/>
<evidence type="ECO:0000313" key="2">
    <source>
        <dbReference type="EMBL" id="MBB3842382.1"/>
    </source>
</evidence>
<sequence>MYGAAEKQPTKKAKLIDSHNVMGTTAEHFALQMQTLANRSKCKNPVWHTSLSWPENEAIDEEKMRKAARLYCEGIGANLAQHQVVVYQHFDQKHPHIHIYLNRVPIGGGAALDSSHNYARNVKVCRDIERNLNFQPLPAQRTSLSDHLPPKMQARQKVKKALTSLLIAKKINSIDKLSEELASLGIESRFKYDRNDKLVGCSFRVNEVAIKGTEVGFKAKQIDELLSRNGIDLLKTRKEVLPKNEAVPFESGYLVVRASVNETKADLSKIEKSLWQAQMQLRQIKQNAKTMSHKKPVKKFKKM</sequence>
<dbReference type="RefSeq" id="WP_183980723.1">
    <property type="nucleotide sequence ID" value="NZ_JACIBY010000036.1"/>
</dbReference>
<dbReference type="AlphaFoldDB" id="A0A7W5ZVL7"/>